<name>A0A0S8FUK1_UNCW3</name>
<evidence type="ECO:0000256" key="3">
    <source>
        <dbReference type="ARBA" id="ARBA00023004"/>
    </source>
</evidence>
<dbReference type="InterPro" id="IPR052571">
    <property type="entry name" value="Mt_RNA_Methyltransferase"/>
</dbReference>
<dbReference type="GO" id="GO:0006412">
    <property type="term" value="P:translation"/>
    <property type="evidence" value="ECO:0007669"/>
    <property type="project" value="InterPro"/>
</dbReference>
<dbReference type="GO" id="GO:0051536">
    <property type="term" value="F:iron-sulfur cluster binding"/>
    <property type="evidence" value="ECO:0007669"/>
    <property type="project" value="UniProtKB-KW"/>
</dbReference>
<dbReference type="PANTHER" id="PTHR13184">
    <property type="entry name" value="37S RIBOSOMAL PROTEIN S22"/>
    <property type="match status" value="1"/>
</dbReference>
<dbReference type="Proteomes" id="UP000051373">
    <property type="component" value="Unassembled WGS sequence"/>
</dbReference>
<gene>
    <name evidence="5" type="ORF">AMJ83_08110</name>
</gene>
<organism evidence="5 6">
    <name type="scientific">candidate division WOR_3 bacterium SM23_42</name>
    <dbReference type="NCBI Taxonomy" id="1703779"/>
    <lineage>
        <taxon>Bacteria</taxon>
        <taxon>Bacteria division WOR-3</taxon>
    </lineage>
</organism>
<protein>
    <recommendedName>
        <fullName evidence="7">Methyltransferase domain-containing protein</fullName>
    </recommendedName>
</protein>
<dbReference type="GO" id="GO:0008168">
    <property type="term" value="F:methyltransferase activity"/>
    <property type="evidence" value="ECO:0007669"/>
    <property type="project" value="InterPro"/>
</dbReference>
<dbReference type="GO" id="GO:0015935">
    <property type="term" value="C:small ribosomal subunit"/>
    <property type="evidence" value="ECO:0007669"/>
    <property type="project" value="TreeGrafter"/>
</dbReference>
<comment type="caution">
    <text evidence="5">The sequence shown here is derived from an EMBL/GenBank/DDBJ whole genome shotgun (WGS) entry which is preliminary data.</text>
</comment>
<dbReference type="SUPFAM" id="SSF53335">
    <property type="entry name" value="S-adenosyl-L-methionine-dependent methyltransferases"/>
    <property type="match status" value="1"/>
</dbReference>
<keyword evidence="4" id="KW-0411">Iron-sulfur</keyword>
<keyword evidence="1" id="KW-0479">Metal-binding</keyword>
<keyword evidence="3" id="KW-0408">Iron</keyword>
<proteinExistence type="predicted"/>
<evidence type="ECO:0000256" key="4">
    <source>
        <dbReference type="ARBA" id="ARBA00023014"/>
    </source>
</evidence>
<evidence type="ECO:0008006" key="7">
    <source>
        <dbReference type="Google" id="ProtNLM"/>
    </source>
</evidence>
<dbReference type="AlphaFoldDB" id="A0A0S8FUK1"/>
<evidence type="ECO:0000313" key="6">
    <source>
        <dbReference type="Proteomes" id="UP000051373"/>
    </source>
</evidence>
<dbReference type="InterPro" id="IPR015324">
    <property type="entry name" value="Ribosomal_Rsm22-like"/>
</dbReference>
<dbReference type="EMBL" id="LJUJ01000017">
    <property type="protein sequence ID" value="KPK63196.1"/>
    <property type="molecule type" value="Genomic_DNA"/>
</dbReference>
<dbReference type="CDD" id="cd02440">
    <property type="entry name" value="AdoMet_MTases"/>
    <property type="match status" value="1"/>
</dbReference>
<dbReference type="STRING" id="1703779.AMJ83_08110"/>
<evidence type="ECO:0000256" key="2">
    <source>
        <dbReference type="ARBA" id="ARBA00022946"/>
    </source>
</evidence>
<dbReference type="GO" id="GO:0003735">
    <property type="term" value="F:structural constituent of ribosome"/>
    <property type="evidence" value="ECO:0007669"/>
    <property type="project" value="TreeGrafter"/>
</dbReference>
<evidence type="ECO:0000313" key="5">
    <source>
        <dbReference type="EMBL" id="KPK63196.1"/>
    </source>
</evidence>
<evidence type="ECO:0000256" key="1">
    <source>
        <dbReference type="ARBA" id="ARBA00022723"/>
    </source>
</evidence>
<dbReference type="Pfam" id="PF09243">
    <property type="entry name" value="Rsm22"/>
    <property type="match status" value="1"/>
</dbReference>
<reference evidence="5 6" key="1">
    <citation type="journal article" date="2015" name="Microbiome">
        <title>Genomic resolution of linkages in carbon, nitrogen, and sulfur cycling among widespread estuary sediment bacteria.</title>
        <authorList>
            <person name="Baker B.J."/>
            <person name="Lazar C.S."/>
            <person name="Teske A.P."/>
            <person name="Dick G.J."/>
        </authorList>
    </citation>
    <scope>NUCLEOTIDE SEQUENCE [LARGE SCALE GENOMIC DNA]</scope>
    <source>
        <strain evidence="5">SM23_42</strain>
    </source>
</reference>
<dbReference type="PANTHER" id="PTHR13184:SF5">
    <property type="entry name" value="METHYLTRANSFERASE-LIKE PROTEIN 17, MITOCHONDRIAL"/>
    <property type="match status" value="1"/>
</dbReference>
<sequence length="370" mass="42271">MILQGLGMPDLNHRTKSRYTQRLHKIRKQMTMLSDDFASSIPTEGNYSDAYFAYNFPMNLMKTIVVVQQIRSWYAALFSNKRRVSVLDIGCGEGAGMLGFYHGLRDQGDKRALDLVGIDGSRKMLRRAKALAAWTRKSDRRLKTRFLSQNIDSAYRCEPKGRFDVILLVNSLAEIIPEEVIPTQFIKAVARCLTDDGLVIIIEPALKRLAHRVMRLRSSLVKQRTLRVLLPCLHDNDCALLQVEKRNEWCHQSISWSPPDFLKIINQGLNREIDILKFGYLVLAKSGVTLIRPQGHLAISQLLTEKGKKRCFLCTPAGRVELVRLNRARTSCNESFDKIKKGSVIEVHDVTMKKLSYWQVKDNTIISILK</sequence>
<dbReference type="InterPro" id="IPR029063">
    <property type="entry name" value="SAM-dependent_MTases_sf"/>
</dbReference>
<keyword evidence="2" id="KW-0809">Transit peptide</keyword>
<accession>A0A0S8FUK1</accession>
<dbReference type="Gene3D" id="3.40.50.150">
    <property type="entry name" value="Vaccinia Virus protein VP39"/>
    <property type="match status" value="1"/>
</dbReference>
<dbReference type="GO" id="GO:0046872">
    <property type="term" value="F:metal ion binding"/>
    <property type="evidence" value="ECO:0007669"/>
    <property type="project" value="UniProtKB-KW"/>
</dbReference>